<evidence type="ECO:0000313" key="3">
    <source>
        <dbReference type="Proteomes" id="UP000315949"/>
    </source>
</evidence>
<reference evidence="2 3" key="1">
    <citation type="submission" date="2019-07" db="EMBL/GenBank/DDBJ databases">
        <title>Luteimonas sp. YD-1 nov., isolated from acidic soil.</title>
        <authorList>
            <person name="Zhou J."/>
        </authorList>
    </citation>
    <scope>NUCLEOTIDE SEQUENCE [LARGE SCALE GENOMIC DNA]</scope>
    <source>
        <strain evidence="2 3">YD-1</strain>
    </source>
</reference>
<evidence type="ECO:0000256" key="1">
    <source>
        <dbReference type="SAM" id="MobiDB-lite"/>
    </source>
</evidence>
<sequence length="112" mass="12506">MEAYTRPVRDTMDAALIKAKLRPYDPNQRSFAHCSTHPTPMSGRDSSSGRSTQGRLDKLIVQQAPKYGSSLQNTSRHLFPFDVDQLDITTWVPLPQNLHDQLLTSALDVSAP</sequence>
<dbReference type="EMBL" id="VOHE01000005">
    <property type="protein sequence ID" value="TWT18345.1"/>
    <property type="molecule type" value="Genomic_DNA"/>
</dbReference>
<protein>
    <submittedName>
        <fullName evidence="2">Uncharacterized protein</fullName>
    </submittedName>
</protein>
<comment type="caution">
    <text evidence="2">The sequence shown here is derived from an EMBL/GenBank/DDBJ whole genome shotgun (WGS) entry which is preliminary data.</text>
</comment>
<name>A0A5C5TYG0_9GAMM</name>
<accession>A0A5C5TYG0</accession>
<dbReference type="AlphaFoldDB" id="A0A5C5TYG0"/>
<keyword evidence="3" id="KW-1185">Reference proteome</keyword>
<proteinExistence type="predicted"/>
<feature type="region of interest" description="Disordered" evidence="1">
    <location>
        <begin position="27"/>
        <end position="56"/>
    </location>
</feature>
<organism evidence="2 3">
    <name type="scientific">Luteimonas wenzhouensis</name>
    <dbReference type="NCBI Taxonomy" id="2599615"/>
    <lineage>
        <taxon>Bacteria</taxon>
        <taxon>Pseudomonadati</taxon>
        <taxon>Pseudomonadota</taxon>
        <taxon>Gammaproteobacteria</taxon>
        <taxon>Lysobacterales</taxon>
        <taxon>Lysobacteraceae</taxon>
        <taxon>Luteimonas</taxon>
    </lineage>
</organism>
<evidence type="ECO:0000313" key="2">
    <source>
        <dbReference type="EMBL" id="TWT18345.1"/>
    </source>
</evidence>
<dbReference type="Proteomes" id="UP000315949">
    <property type="component" value="Unassembled WGS sequence"/>
</dbReference>
<gene>
    <name evidence="2" type="ORF">FQY79_10695</name>
</gene>
<feature type="compositionally biased region" description="Polar residues" evidence="1">
    <location>
        <begin position="36"/>
        <end position="54"/>
    </location>
</feature>